<reference evidence="2 3" key="1">
    <citation type="submission" date="2017-04" db="EMBL/GenBank/DDBJ databases">
        <title>Complete Genome Sequence of Bacillus thuringiensis type Strain ATCC 10792.</title>
        <authorList>
            <person name="Oh D.-H."/>
            <person name="Park B.-J."/>
            <person name="Shuai W."/>
            <person name="Chelliah R."/>
        </authorList>
    </citation>
    <scope>NUCLEOTIDE SEQUENCE [LARGE SCALE GENOMIC DNA]</scope>
    <source>
        <strain evidence="2 3">ATCC 10792</strain>
        <plasmid evidence="2 3">poh5</plasmid>
    </source>
</reference>
<evidence type="ECO:0000256" key="1">
    <source>
        <dbReference type="SAM" id="Phobius"/>
    </source>
</evidence>
<dbReference type="RefSeq" id="WP_000880240.1">
    <property type="nucleotide sequence ID" value="NZ_CP021066.1"/>
</dbReference>
<dbReference type="EMBL" id="CP021066">
    <property type="protein sequence ID" value="ARP61883.1"/>
    <property type="molecule type" value="Genomic_DNA"/>
</dbReference>
<organism evidence="2 3">
    <name type="scientific">Bacillus thuringiensis</name>
    <dbReference type="NCBI Taxonomy" id="1428"/>
    <lineage>
        <taxon>Bacteria</taxon>
        <taxon>Bacillati</taxon>
        <taxon>Bacillota</taxon>
        <taxon>Bacilli</taxon>
        <taxon>Bacillales</taxon>
        <taxon>Bacillaceae</taxon>
        <taxon>Bacillus</taxon>
        <taxon>Bacillus cereus group</taxon>
    </lineage>
</organism>
<feature type="transmembrane region" description="Helical" evidence="1">
    <location>
        <begin position="102"/>
        <end position="119"/>
    </location>
</feature>
<dbReference type="AlphaFoldDB" id="A0A1W6X0A3"/>
<protein>
    <submittedName>
        <fullName evidence="2">Uncharacterized protein</fullName>
    </submittedName>
</protein>
<evidence type="ECO:0000313" key="3">
    <source>
        <dbReference type="Proteomes" id="UP000194143"/>
    </source>
</evidence>
<dbReference type="GeneID" id="67470174"/>
<proteinExistence type="predicted"/>
<keyword evidence="2" id="KW-0614">Plasmid</keyword>
<gene>
    <name evidence="2" type="ORF">CAB88_33360</name>
</gene>
<evidence type="ECO:0000313" key="2">
    <source>
        <dbReference type="EMBL" id="ARP61883.1"/>
    </source>
</evidence>
<dbReference type="Proteomes" id="UP000194143">
    <property type="component" value="Plasmid poh5"/>
</dbReference>
<keyword evidence="1" id="KW-1133">Transmembrane helix</keyword>
<name>A0A1W6X0A3_BACTU</name>
<accession>A0A1W6X0A3</accession>
<keyword evidence="1" id="KW-0472">Membrane</keyword>
<keyword evidence="1" id="KW-0812">Transmembrane</keyword>
<keyword evidence="3" id="KW-1185">Reference proteome</keyword>
<sequence>MLAKTKRKVQPQFEGHRALIIKEEGTCVVEQVISFDSEILETSTAMLPRDNELRLLDDNHGYVYHIYNLEKPARIEAENIKRLRRSSALKGIFEFETGKKQFDLIGFMPWVIIVLLAIFK</sequence>
<geneLocation type="plasmid" evidence="2 3">
    <name>poh5</name>
</geneLocation>